<dbReference type="GO" id="GO:0002935">
    <property type="term" value="F:tRNA (adenine(37)-C2)-methyltransferase activity"/>
    <property type="evidence" value="ECO:0007669"/>
    <property type="project" value="UniProtKB-UniRule"/>
</dbReference>
<evidence type="ECO:0000256" key="11">
    <source>
        <dbReference type="ARBA" id="ARBA00023014"/>
    </source>
</evidence>
<keyword evidence="10 12" id="KW-0408">Iron</keyword>
<keyword evidence="11 12" id="KW-0411">Iron-sulfur</keyword>
<keyword evidence="2 12" id="KW-0004">4Fe-4S</keyword>
<comment type="catalytic activity">
    <reaction evidence="12">
        <text>adenosine(2503) in 23S rRNA + 2 reduced [2Fe-2S]-[ferredoxin] + 2 S-adenosyl-L-methionine = 2-methyladenosine(2503) in 23S rRNA + 5'-deoxyadenosine + L-methionine + 2 oxidized [2Fe-2S]-[ferredoxin] + S-adenosyl-L-homocysteine</text>
        <dbReference type="Rhea" id="RHEA:42916"/>
        <dbReference type="Rhea" id="RHEA-COMP:10000"/>
        <dbReference type="Rhea" id="RHEA-COMP:10001"/>
        <dbReference type="Rhea" id="RHEA-COMP:10152"/>
        <dbReference type="Rhea" id="RHEA-COMP:10282"/>
        <dbReference type="ChEBI" id="CHEBI:17319"/>
        <dbReference type="ChEBI" id="CHEBI:33737"/>
        <dbReference type="ChEBI" id="CHEBI:33738"/>
        <dbReference type="ChEBI" id="CHEBI:57844"/>
        <dbReference type="ChEBI" id="CHEBI:57856"/>
        <dbReference type="ChEBI" id="CHEBI:59789"/>
        <dbReference type="ChEBI" id="CHEBI:74411"/>
        <dbReference type="ChEBI" id="CHEBI:74497"/>
        <dbReference type="EC" id="2.1.1.192"/>
    </reaction>
</comment>
<feature type="binding site" evidence="12">
    <location>
        <position position="302"/>
    </location>
    <ligand>
        <name>S-adenosyl-L-methionine</name>
        <dbReference type="ChEBI" id="CHEBI:59789"/>
    </ligand>
</feature>
<comment type="caution">
    <text evidence="12">Lacks conserved residue(s) required for the propagation of feature annotation.</text>
</comment>
<dbReference type="Gene3D" id="3.20.20.70">
    <property type="entry name" value="Aldolase class I"/>
    <property type="match status" value="1"/>
</dbReference>
<sequence>MVSSMPPLRGLLPEEIGSYIQQWGHKPYRGKQIFTWIQSQAVQRADEMTDLPKGLRQEIEERKLLQPLRRKAKQISRDGTEKYLWELGDGECIETVCMPYERRQSRQRVTLCLSTQVGCPLGCKFCATGQQGFTRNLTAAEILGQVLDITYEKRLEKQDFKVTNIVFMGMGEPMLNYDEVKKAIALLTHPQGQAIGQRRITVSTAGVVPGIERFAEEGWEVNLALSLHTIDPALRSTWMPVNDRYPLKEVLEACKRYWEKTRRRLSVEYALIAGVNDSLEDAQKLAKTFHQWPVHLNIIPVNPVQSSGALRPAKESLQKFTQELQRRGLEAVVREERGTDIDAACGQLRSQKQNKKEG</sequence>
<evidence type="ECO:0000256" key="10">
    <source>
        <dbReference type="ARBA" id="ARBA00023004"/>
    </source>
</evidence>
<evidence type="ECO:0000256" key="9">
    <source>
        <dbReference type="ARBA" id="ARBA00022723"/>
    </source>
</evidence>
<dbReference type="GO" id="GO:0070475">
    <property type="term" value="P:rRNA base methylation"/>
    <property type="evidence" value="ECO:0007669"/>
    <property type="project" value="UniProtKB-UniRule"/>
</dbReference>
<evidence type="ECO:0000259" key="13">
    <source>
        <dbReference type="PROSITE" id="PS51918"/>
    </source>
</evidence>
<keyword evidence="5 12" id="KW-0489">Methyltransferase</keyword>
<evidence type="ECO:0000256" key="3">
    <source>
        <dbReference type="ARBA" id="ARBA00022490"/>
    </source>
</evidence>
<dbReference type="PIRSF" id="PIRSF006004">
    <property type="entry name" value="CHP00048"/>
    <property type="match status" value="1"/>
</dbReference>
<dbReference type="CDD" id="cd01335">
    <property type="entry name" value="Radical_SAM"/>
    <property type="match status" value="1"/>
</dbReference>
<dbReference type="Pfam" id="PF21016">
    <property type="entry name" value="RlmN_N"/>
    <property type="match status" value="1"/>
</dbReference>
<dbReference type="SFLD" id="SFLDG01062">
    <property type="entry name" value="methyltransferase_(Class_A)"/>
    <property type="match status" value="1"/>
</dbReference>
<dbReference type="EC" id="2.1.1.192" evidence="12"/>
<dbReference type="GO" id="GO:0019843">
    <property type="term" value="F:rRNA binding"/>
    <property type="evidence" value="ECO:0007669"/>
    <property type="project" value="UniProtKB-UniRule"/>
</dbReference>
<dbReference type="RefSeq" id="WP_243137067.1">
    <property type="nucleotide sequence ID" value="NZ_CP045875.1"/>
</dbReference>
<feature type="domain" description="Radical SAM core" evidence="13">
    <location>
        <begin position="105"/>
        <end position="340"/>
    </location>
</feature>
<dbReference type="SFLD" id="SFLDS00029">
    <property type="entry name" value="Radical_SAM"/>
    <property type="match status" value="1"/>
</dbReference>
<dbReference type="GO" id="GO:0046872">
    <property type="term" value="F:metal ion binding"/>
    <property type="evidence" value="ECO:0007669"/>
    <property type="project" value="UniProtKB-KW"/>
</dbReference>
<feature type="binding site" evidence="12">
    <location>
        <position position="123"/>
    </location>
    <ligand>
        <name>[4Fe-4S] cluster</name>
        <dbReference type="ChEBI" id="CHEBI:49883"/>
        <note>4Fe-4S-S-AdoMet</note>
    </ligand>
</feature>
<feature type="active site" description="S-methylcysteine intermediate" evidence="12">
    <location>
        <position position="345"/>
    </location>
</feature>
<keyword evidence="8 12" id="KW-0819">tRNA processing</keyword>
<keyword evidence="15" id="KW-1185">Reference proteome</keyword>
<organism evidence="14 15">
    <name type="scientific">Heliorestis convoluta</name>
    <dbReference type="NCBI Taxonomy" id="356322"/>
    <lineage>
        <taxon>Bacteria</taxon>
        <taxon>Bacillati</taxon>
        <taxon>Bacillota</taxon>
        <taxon>Clostridia</taxon>
        <taxon>Eubacteriales</taxon>
        <taxon>Heliobacteriaceae</taxon>
        <taxon>Heliorestis</taxon>
    </lineage>
</organism>
<dbReference type="InterPro" id="IPR004383">
    <property type="entry name" value="rRNA_lsu_MTrfase_RlmN/Cfr"/>
</dbReference>
<dbReference type="NCBIfam" id="TIGR00048">
    <property type="entry name" value="rRNA_mod_RlmN"/>
    <property type="match status" value="1"/>
</dbReference>
<dbReference type="FunFam" id="3.20.20.70:FF:000014">
    <property type="entry name" value="Probable dual-specificity RNA methyltransferase RlmN"/>
    <property type="match status" value="1"/>
</dbReference>
<dbReference type="InterPro" id="IPR027492">
    <property type="entry name" value="RNA_MTrfase_RlmN"/>
</dbReference>
<comment type="cofactor">
    <cofactor evidence="12">
        <name>[4Fe-4S] cluster</name>
        <dbReference type="ChEBI" id="CHEBI:49883"/>
    </cofactor>
    <text evidence="12">Binds 1 [4Fe-4S] cluster. The cluster is coordinated with 3 cysteines and an exchangeable S-adenosyl-L-methionine.</text>
</comment>
<feature type="active site" description="Proton acceptor" evidence="12">
    <location>
        <position position="94"/>
    </location>
</feature>
<dbReference type="InterPro" id="IPR007197">
    <property type="entry name" value="rSAM"/>
</dbReference>
<evidence type="ECO:0000256" key="1">
    <source>
        <dbReference type="ARBA" id="ARBA00004496"/>
    </source>
</evidence>
<comment type="similarity">
    <text evidence="12">Belongs to the radical SAM superfamily. RlmN family.</text>
</comment>
<keyword evidence="4 12" id="KW-0698">rRNA processing</keyword>
<dbReference type="Gene3D" id="1.10.150.530">
    <property type="match status" value="1"/>
</dbReference>
<feature type="binding site" evidence="12">
    <location>
        <begin position="226"/>
        <end position="228"/>
    </location>
    <ligand>
        <name>S-adenosyl-L-methionine</name>
        <dbReference type="ChEBI" id="CHEBI:59789"/>
    </ligand>
</feature>
<keyword evidence="7 12" id="KW-0949">S-adenosyl-L-methionine</keyword>
<comment type="subcellular location">
    <subcellularLocation>
        <location evidence="1 12">Cytoplasm</location>
    </subcellularLocation>
</comment>
<dbReference type="InterPro" id="IPR013785">
    <property type="entry name" value="Aldolase_TIM"/>
</dbReference>
<evidence type="ECO:0000256" key="6">
    <source>
        <dbReference type="ARBA" id="ARBA00022679"/>
    </source>
</evidence>
<evidence type="ECO:0000256" key="7">
    <source>
        <dbReference type="ARBA" id="ARBA00022691"/>
    </source>
</evidence>
<dbReference type="PANTHER" id="PTHR30544:SF5">
    <property type="entry name" value="RADICAL SAM CORE DOMAIN-CONTAINING PROTEIN"/>
    <property type="match status" value="1"/>
</dbReference>
<dbReference type="GO" id="GO:0070040">
    <property type="term" value="F:rRNA (adenine(2503)-C2-)-methyltransferase activity"/>
    <property type="evidence" value="ECO:0007669"/>
    <property type="project" value="UniProtKB-UniRule"/>
</dbReference>
<keyword evidence="6 12" id="KW-0808">Transferase</keyword>
<accession>A0A5Q2N3V2</accession>
<dbReference type="Proteomes" id="UP000366051">
    <property type="component" value="Chromosome"/>
</dbReference>
<dbReference type="GO" id="GO:0005737">
    <property type="term" value="C:cytoplasm"/>
    <property type="evidence" value="ECO:0007669"/>
    <property type="project" value="UniProtKB-SubCell"/>
</dbReference>
<dbReference type="InterPro" id="IPR058240">
    <property type="entry name" value="rSAM_sf"/>
</dbReference>
<evidence type="ECO:0000313" key="14">
    <source>
        <dbReference type="EMBL" id="QGG47982.1"/>
    </source>
</evidence>
<dbReference type="PANTHER" id="PTHR30544">
    <property type="entry name" value="23S RRNA METHYLTRANSFERASE"/>
    <property type="match status" value="1"/>
</dbReference>
<dbReference type="GO" id="GO:0051539">
    <property type="term" value="F:4 iron, 4 sulfur cluster binding"/>
    <property type="evidence" value="ECO:0007669"/>
    <property type="project" value="UniProtKB-UniRule"/>
</dbReference>
<dbReference type="AlphaFoldDB" id="A0A5Q2N3V2"/>
<name>A0A5Q2N3V2_9FIRM</name>
<reference evidence="15" key="1">
    <citation type="submission" date="2019-11" db="EMBL/GenBank/DDBJ databases">
        <title>Genome sequence of Heliorestis convoluta strain HH, an alkaliphilic and minimalistic phototrophic bacterium from a soda lake in Egypt.</title>
        <authorList>
            <person name="Dewey E.D."/>
            <person name="Stokes L.M."/>
            <person name="Burchell B.M."/>
            <person name="Shaffer K.N."/>
            <person name="Huntington A.M."/>
            <person name="Baker J.M."/>
            <person name="Nadendla S."/>
            <person name="Giglio M.G."/>
            <person name="Touchman J.W."/>
            <person name="Blankenship R.E."/>
            <person name="Madigan M.T."/>
            <person name="Sattley W.M."/>
        </authorList>
    </citation>
    <scope>NUCLEOTIDE SEQUENCE [LARGE SCALE GENOMIC DNA]</scope>
    <source>
        <strain evidence="15">HH</strain>
    </source>
</reference>
<keyword evidence="9 12" id="KW-0479">Metal-binding</keyword>
<dbReference type="PROSITE" id="PS51918">
    <property type="entry name" value="RADICAL_SAM"/>
    <property type="match status" value="1"/>
</dbReference>
<dbReference type="InterPro" id="IPR048641">
    <property type="entry name" value="RlmN_N"/>
</dbReference>
<comment type="miscellaneous">
    <text evidence="12">Reaction proceeds by a ping-pong mechanism involving intermediate methylation of a conserved cysteine residue.</text>
</comment>
<feature type="binding site" evidence="12">
    <location>
        <begin position="171"/>
        <end position="172"/>
    </location>
    <ligand>
        <name>S-adenosyl-L-methionine</name>
        <dbReference type="ChEBI" id="CHEBI:59789"/>
    </ligand>
</feature>
<keyword evidence="12" id="KW-1015">Disulfide bond</keyword>
<comment type="function">
    <text evidence="12">Specifically methylates position 2 of adenine 2503 in 23S rRNA and position 2 of adenine 37 in tRNAs.</text>
</comment>
<dbReference type="SFLD" id="SFLDF00275">
    <property type="entry name" value="adenosine_C2_methyltransferase"/>
    <property type="match status" value="1"/>
</dbReference>
<dbReference type="EMBL" id="CP045875">
    <property type="protein sequence ID" value="QGG47982.1"/>
    <property type="molecule type" value="Genomic_DNA"/>
</dbReference>
<evidence type="ECO:0000256" key="4">
    <source>
        <dbReference type="ARBA" id="ARBA00022552"/>
    </source>
</evidence>
<comment type="catalytic activity">
    <reaction evidence="12">
        <text>adenosine(37) in tRNA + 2 reduced [2Fe-2S]-[ferredoxin] + 2 S-adenosyl-L-methionine = 2-methyladenosine(37) in tRNA + 5'-deoxyadenosine + L-methionine + 2 oxidized [2Fe-2S]-[ferredoxin] + S-adenosyl-L-homocysteine</text>
        <dbReference type="Rhea" id="RHEA:43332"/>
        <dbReference type="Rhea" id="RHEA-COMP:10000"/>
        <dbReference type="Rhea" id="RHEA-COMP:10001"/>
        <dbReference type="Rhea" id="RHEA-COMP:10162"/>
        <dbReference type="Rhea" id="RHEA-COMP:10485"/>
        <dbReference type="ChEBI" id="CHEBI:17319"/>
        <dbReference type="ChEBI" id="CHEBI:33737"/>
        <dbReference type="ChEBI" id="CHEBI:33738"/>
        <dbReference type="ChEBI" id="CHEBI:57844"/>
        <dbReference type="ChEBI" id="CHEBI:57856"/>
        <dbReference type="ChEBI" id="CHEBI:59789"/>
        <dbReference type="ChEBI" id="CHEBI:74411"/>
        <dbReference type="ChEBI" id="CHEBI:74497"/>
        <dbReference type="EC" id="2.1.1.192"/>
    </reaction>
</comment>
<dbReference type="Pfam" id="PF04055">
    <property type="entry name" value="Radical_SAM"/>
    <property type="match status" value="1"/>
</dbReference>
<evidence type="ECO:0000313" key="15">
    <source>
        <dbReference type="Proteomes" id="UP000366051"/>
    </source>
</evidence>
<dbReference type="HAMAP" id="MF_01849">
    <property type="entry name" value="RNA_methyltr_RlmN"/>
    <property type="match status" value="1"/>
</dbReference>
<dbReference type="SUPFAM" id="SSF102114">
    <property type="entry name" value="Radical SAM enzymes"/>
    <property type="match status" value="1"/>
</dbReference>
<dbReference type="GO" id="GO:0000049">
    <property type="term" value="F:tRNA binding"/>
    <property type="evidence" value="ECO:0007669"/>
    <property type="project" value="UniProtKB-UniRule"/>
</dbReference>
<keyword evidence="3 12" id="KW-0963">Cytoplasm</keyword>
<feature type="binding site" evidence="12">
    <location>
        <position position="203"/>
    </location>
    <ligand>
        <name>S-adenosyl-L-methionine</name>
        <dbReference type="ChEBI" id="CHEBI:59789"/>
    </ligand>
</feature>
<feature type="binding site" evidence="12">
    <location>
        <position position="119"/>
    </location>
    <ligand>
        <name>[4Fe-4S] cluster</name>
        <dbReference type="ChEBI" id="CHEBI:49883"/>
        <note>4Fe-4S-S-AdoMet</note>
    </ligand>
</feature>
<dbReference type="InterPro" id="IPR040072">
    <property type="entry name" value="Methyltransferase_A"/>
</dbReference>
<proteinExistence type="inferred from homology"/>
<protein>
    <recommendedName>
        <fullName evidence="12">Probable dual-specificity RNA methyltransferase RlmN</fullName>
        <ecNumber evidence="12">2.1.1.192</ecNumber>
    </recommendedName>
    <alternativeName>
        <fullName evidence="12">23S rRNA (adenine(2503)-C(2))-methyltransferase</fullName>
    </alternativeName>
    <alternativeName>
        <fullName evidence="12">23S rRNA m2A2503 methyltransferase</fullName>
    </alternativeName>
    <alternativeName>
        <fullName evidence="12">Ribosomal RNA large subunit methyltransferase N</fullName>
    </alternativeName>
    <alternativeName>
        <fullName evidence="12">tRNA (adenine(37)-C(2))-methyltransferase</fullName>
    </alternativeName>
    <alternativeName>
        <fullName evidence="12">tRNA m2A37 methyltransferase</fullName>
    </alternativeName>
</protein>
<feature type="binding site" evidence="12">
    <location>
        <position position="126"/>
    </location>
    <ligand>
        <name>[4Fe-4S] cluster</name>
        <dbReference type="ChEBI" id="CHEBI:49883"/>
        <note>4Fe-4S-S-AdoMet</note>
    </ligand>
</feature>
<evidence type="ECO:0000256" key="5">
    <source>
        <dbReference type="ARBA" id="ARBA00022603"/>
    </source>
</evidence>
<gene>
    <name evidence="12 14" type="primary">rlmN</name>
    <name evidence="14" type="ORF">FTV88_1884</name>
</gene>
<dbReference type="GO" id="GO:0030488">
    <property type="term" value="P:tRNA methylation"/>
    <property type="evidence" value="ECO:0007669"/>
    <property type="project" value="UniProtKB-UniRule"/>
</dbReference>
<evidence type="ECO:0000256" key="12">
    <source>
        <dbReference type="HAMAP-Rule" id="MF_01849"/>
    </source>
</evidence>
<dbReference type="KEGG" id="hcv:FTV88_1884"/>
<evidence type="ECO:0000256" key="2">
    <source>
        <dbReference type="ARBA" id="ARBA00022485"/>
    </source>
</evidence>
<evidence type="ECO:0000256" key="8">
    <source>
        <dbReference type="ARBA" id="ARBA00022694"/>
    </source>
</evidence>